<dbReference type="PANTHER" id="PTHR38102">
    <property type="entry name" value="PERIPLASMIC CHAPERONE SPY"/>
    <property type="match status" value="1"/>
</dbReference>
<dbReference type="GO" id="GO:0030288">
    <property type="term" value="C:outer membrane-bounded periplasmic space"/>
    <property type="evidence" value="ECO:0007669"/>
    <property type="project" value="TreeGrafter"/>
</dbReference>
<reference evidence="3" key="1">
    <citation type="submission" date="2021-05" db="EMBL/GenBank/DDBJ databases">
        <authorList>
            <person name="Pietrasiak N."/>
            <person name="Ward R."/>
            <person name="Stajich J.E."/>
            <person name="Kurbessoian T."/>
        </authorList>
    </citation>
    <scope>NUCLEOTIDE SEQUENCE</scope>
    <source>
        <strain evidence="3">JT2-VF2</strain>
    </source>
</reference>
<evidence type="ECO:0000313" key="4">
    <source>
        <dbReference type="Proteomes" id="UP000715781"/>
    </source>
</evidence>
<organism evidence="3 4">
    <name type="scientific">Mojavia pulchra JT2-VF2</name>
    <dbReference type="NCBI Taxonomy" id="287848"/>
    <lineage>
        <taxon>Bacteria</taxon>
        <taxon>Bacillati</taxon>
        <taxon>Cyanobacteriota</taxon>
        <taxon>Cyanophyceae</taxon>
        <taxon>Nostocales</taxon>
        <taxon>Nostocaceae</taxon>
    </lineage>
</organism>
<accession>A0A951Q5J1</accession>
<feature type="chain" id="PRO_5036795711" evidence="2">
    <location>
        <begin position="27"/>
        <end position="186"/>
    </location>
</feature>
<dbReference type="Proteomes" id="UP000715781">
    <property type="component" value="Unassembled WGS sequence"/>
</dbReference>
<feature type="region of interest" description="Disordered" evidence="1">
    <location>
        <begin position="139"/>
        <end position="186"/>
    </location>
</feature>
<feature type="compositionally biased region" description="Low complexity" evidence="1">
    <location>
        <begin position="106"/>
        <end position="119"/>
    </location>
</feature>
<proteinExistence type="predicted"/>
<comment type="caution">
    <text evidence="3">The sequence shown here is derived from an EMBL/GenBank/DDBJ whole genome shotgun (WGS) entry which is preliminary data.</text>
</comment>
<dbReference type="EMBL" id="JAHHHN010000031">
    <property type="protein sequence ID" value="MBW4565138.1"/>
    <property type="molecule type" value="Genomic_DNA"/>
</dbReference>
<evidence type="ECO:0000256" key="2">
    <source>
        <dbReference type="SAM" id="SignalP"/>
    </source>
</evidence>
<name>A0A951Q5J1_9NOST</name>
<evidence type="ECO:0000313" key="3">
    <source>
        <dbReference type="EMBL" id="MBW4565138.1"/>
    </source>
</evidence>
<feature type="compositionally biased region" description="Low complexity" evidence="1">
    <location>
        <begin position="90"/>
        <end position="99"/>
    </location>
</feature>
<protein>
    <submittedName>
        <fullName evidence="3">P pilus assembly/Cpx signaling pathway, periplasmic inhibitor/zinc-resistance associated protein</fullName>
    </submittedName>
</protein>
<sequence length="186" mass="20975">MNLKKISLVAGAIALTLSATPFAVKAQTGFSSNRLVAQAQNTQTPNVKAPKKGLWRQLGLTDAQQSQIEAIRRETRTQMEAVLTQEQKNQLQEQLQARQAQRDQRQAGQQPGQRPNGRQAGERPNRGFARLNLTEAQKAQMKQIMESSQQRIQAVLTPEQRTKLQELRENARSRRQQRNSNQGPQS</sequence>
<evidence type="ECO:0000256" key="1">
    <source>
        <dbReference type="SAM" id="MobiDB-lite"/>
    </source>
</evidence>
<feature type="signal peptide" evidence="2">
    <location>
        <begin position="1"/>
        <end position="26"/>
    </location>
</feature>
<dbReference type="GO" id="GO:0051082">
    <property type="term" value="F:unfolded protein binding"/>
    <property type="evidence" value="ECO:0007669"/>
    <property type="project" value="TreeGrafter"/>
</dbReference>
<feature type="compositionally biased region" description="Basic and acidic residues" evidence="1">
    <location>
        <begin position="160"/>
        <end position="172"/>
    </location>
</feature>
<reference evidence="3" key="2">
    <citation type="journal article" date="2022" name="Microbiol. Resour. Announc.">
        <title>Metagenome Sequencing to Explore Phylogenomics of Terrestrial Cyanobacteria.</title>
        <authorList>
            <person name="Ward R.D."/>
            <person name="Stajich J.E."/>
            <person name="Johansen J.R."/>
            <person name="Huntemann M."/>
            <person name="Clum A."/>
            <person name="Foster B."/>
            <person name="Foster B."/>
            <person name="Roux S."/>
            <person name="Palaniappan K."/>
            <person name="Varghese N."/>
            <person name="Mukherjee S."/>
            <person name="Reddy T.B.K."/>
            <person name="Daum C."/>
            <person name="Copeland A."/>
            <person name="Chen I.A."/>
            <person name="Ivanova N.N."/>
            <person name="Kyrpides N.C."/>
            <person name="Shapiro N."/>
            <person name="Eloe-Fadrosh E.A."/>
            <person name="Pietrasiak N."/>
        </authorList>
    </citation>
    <scope>NUCLEOTIDE SEQUENCE</scope>
    <source>
        <strain evidence="3">JT2-VF2</strain>
    </source>
</reference>
<feature type="region of interest" description="Disordered" evidence="1">
    <location>
        <begin position="90"/>
        <end position="125"/>
    </location>
</feature>
<gene>
    <name evidence="3" type="ORF">KME32_29385</name>
</gene>
<dbReference type="PANTHER" id="PTHR38102:SF1">
    <property type="entry name" value="PERIPLASMIC CHAPERONE SPY"/>
    <property type="match status" value="1"/>
</dbReference>
<dbReference type="AlphaFoldDB" id="A0A951Q5J1"/>
<dbReference type="Gene3D" id="1.20.120.1490">
    <property type="match status" value="1"/>
</dbReference>
<keyword evidence="2" id="KW-0732">Signal</keyword>
<dbReference type="InterPro" id="IPR052211">
    <property type="entry name" value="Cpx_auxiliary_protein"/>
</dbReference>